<dbReference type="Gene3D" id="1.10.10.10">
    <property type="entry name" value="Winged helix-like DNA-binding domain superfamily/Winged helix DNA-binding domain"/>
    <property type="match status" value="1"/>
</dbReference>
<gene>
    <name evidence="2" type="ORF">F7O44_23435</name>
</gene>
<accession>A0A7K3MAN1</accession>
<dbReference type="RefSeq" id="WP_162452731.1">
    <property type="nucleotide sequence ID" value="NZ_WLZY01000009.1"/>
</dbReference>
<dbReference type="AlphaFoldDB" id="A0A7K3MAN1"/>
<dbReference type="EMBL" id="WLZY01000009">
    <property type="protein sequence ID" value="NDL60032.1"/>
    <property type="molecule type" value="Genomic_DNA"/>
</dbReference>
<dbReference type="InterPro" id="IPR036390">
    <property type="entry name" value="WH_DNA-bd_sf"/>
</dbReference>
<dbReference type="GO" id="GO:0003700">
    <property type="term" value="F:DNA-binding transcription factor activity"/>
    <property type="evidence" value="ECO:0007669"/>
    <property type="project" value="InterPro"/>
</dbReference>
<proteinExistence type="predicted"/>
<protein>
    <submittedName>
        <fullName evidence="2">Metalloregulator ArsR/SmtB family transcription factor</fullName>
    </submittedName>
</protein>
<dbReference type="Proteomes" id="UP000460435">
    <property type="component" value="Unassembled WGS sequence"/>
</dbReference>
<sequence length="113" mass="12883">MLNQLAPVDRVFHALADPTRRVMIERLCRGSATVSELAEPFDMSLSGVVQHLRVLETCGLVRSEKVGRVRTCRVERPALRLVDQWIAERRAGWEDRFDRLGEVLAEQPAQSEE</sequence>
<dbReference type="PANTHER" id="PTHR38600">
    <property type="entry name" value="TRANSCRIPTIONAL REGULATORY PROTEIN"/>
    <property type="match status" value="1"/>
</dbReference>
<dbReference type="PROSITE" id="PS50987">
    <property type="entry name" value="HTH_ARSR_2"/>
    <property type="match status" value="1"/>
</dbReference>
<dbReference type="SUPFAM" id="SSF46785">
    <property type="entry name" value="Winged helix' DNA-binding domain"/>
    <property type="match status" value="1"/>
</dbReference>
<evidence type="ECO:0000259" key="1">
    <source>
        <dbReference type="PROSITE" id="PS50987"/>
    </source>
</evidence>
<organism evidence="2 3">
    <name type="scientific">Phytoactinopolyspora mesophila</name>
    <dbReference type="NCBI Taxonomy" id="2650750"/>
    <lineage>
        <taxon>Bacteria</taxon>
        <taxon>Bacillati</taxon>
        <taxon>Actinomycetota</taxon>
        <taxon>Actinomycetes</taxon>
        <taxon>Jiangellales</taxon>
        <taxon>Jiangellaceae</taxon>
        <taxon>Phytoactinopolyspora</taxon>
    </lineage>
</organism>
<name>A0A7K3MAN1_9ACTN</name>
<dbReference type="PANTHER" id="PTHR38600:SF2">
    <property type="entry name" value="SLL0088 PROTEIN"/>
    <property type="match status" value="1"/>
</dbReference>
<comment type="caution">
    <text evidence="2">The sequence shown here is derived from an EMBL/GenBank/DDBJ whole genome shotgun (WGS) entry which is preliminary data.</text>
</comment>
<keyword evidence="3" id="KW-1185">Reference proteome</keyword>
<dbReference type="InterPro" id="IPR001845">
    <property type="entry name" value="HTH_ArsR_DNA-bd_dom"/>
</dbReference>
<evidence type="ECO:0000313" key="3">
    <source>
        <dbReference type="Proteomes" id="UP000460435"/>
    </source>
</evidence>
<dbReference type="InterPro" id="IPR036388">
    <property type="entry name" value="WH-like_DNA-bd_sf"/>
</dbReference>
<dbReference type="NCBIfam" id="NF033788">
    <property type="entry name" value="HTH_metalloreg"/>
    <property type="match status" value="1"/>
</dbReference>
<reference evidence="2 3" key="1">
    <citation type="submission" date="2019-11" db="EMBL/GenBank/DDBJ databases">
        <authorList>
            <person name="Li X.-J."/>
            <person name="Feng X.-M."/>
        </authorList>
    </citation>
    <scope>NUCLEOTIDE SEQUENCE [LARGE SCALE GENOMIC DNA]</scope>
    <source>
        <strain evidence="2 3">XMNu-373</strain>
    </source>
</reference>
<dbReference type="SMART" id="SM00418">
    <property type="entry name" value="HTH_ARSR"/>
    <property type="match status" value="1"/>
</dbReference>
<feature type="domain" description="HTH arsR-type" evidence="1">
    <location>
        <begin position="1"/>
        <end position="94"/>
    </location>
</feature>
<dbReference type="Pfam" id="PF01022">
    <property type="entry name" value="HTH_5"/>
    <property type="match status" value="1"/>
</dbReference>
<dbReference type="PRINTS" id="PR00778">
    <property type="entry name" value="HTHARSR"/>
</dbReference>
<dbReference type="CDD" id="cd00090">
    <property type="entry name" value="HTH_ARSR"/>
    <property type="match status" value="1"/>
</dbReference>
<evidence type="ECO:0000313" key="2">
    <source>
        <dbReference type="EMBL" id="NDL60032.1"/>
    </source>
</evidence>
<dbReference type="InterPro" id="IPR011991">
    <property type="entry name" value="ArsR-like_HTH"/>
</dbReference>